<sequence>MMKPMPISPELINSAEIIAEVSGVELSLDALEGVVGGAGWAAGTGPTQIVSPGNAKLGIHATGVAPGSSWSPTPSLPRPAWGH</sequence>
<accession>A0A4Z0NFZ5</accession>
<dbReference type="RefSeq" id="WP_135419171.1">
    <property type="nucleotide sequence ID" value="NZ_SRLB01000037.1"/>
</dbReference>
<evidence type="ECO:0000313" key="3">
    <source>
        <dbReference type="Proteomes" id="UP000297535"/>
    </source>
</evidence>
<keyword evidence="3" id="KW-1185">Reference proteome</keyword>
<feature type="region of interest" description="Disordered" evidence="1">
    <location>
        <begin position="63"/>
        <end position="83"/>
    </location>
</feature>
<dbReference type="EMBL" id="SRLB01000037">
    <property type="protein sequence ID" value="TGD94863.1"/>
    <property type="molecule type" value="Genomic_DNA"/>
</dbReference>
<gene>
    <name evidence="2" type="ORF">EU555_30905</name>
</gene>
<evidence type="ECO:0000256" key="1">
    <source>
        <dbReference type="SAM" id="MobiDB-lite"/>
    </source>
</evidence>
<name>A0A4Z0NFZ5_9HYPH</name>
<dbReference type="Proteomes" id="UP000297535">
    <property type="component" value="Unassembled WGS sequence"/>
</dbReference>
<organism evidence="2 3">
    <name type="scientific">Methylobacterium nonmethylotrophicum</name>
    <dbReference type="NCBI Taxonomy" id="1141884"/>
    <lineage>
        <taxon>Bacteria</taxon>
        <taxon>Pseudomonadati</taxon>
        <taxon>Pseudomonadota</taxon>
        <taxon>Alphaproteobacteria</taxon>
        <taxon>Hyphomicrobiales</taxon>
        <taxon>Methylobacteriaceae</taxon>
        <taxon>Methylobacterium</taxon>
    </lineage>
</organism>
<comment type="caution">
    <text evidence="2">The sequence shown here is derived from an EMBL/GenBank/DDBJ whole genome shotgun (WGS) entry which is preliminary data.</text>
</comment>
<evidence type="ECO:0000313" key="2">
    <source>
        <dbReference type="EMBL" id="TGD94863.1"/>
    </source>
</evidence>
<protein>
    <submittedName>
        <fullName evidence="2">Uncharacterized protein</fullName>
    </submittedName>
</protein>
<dbReference type="AlphaFoldDB" id="A0A4Z0NFZ5"/>
<proteinExistence type="predicted"/>
<reference evidence="2 3" key="1">
    <citation type="submission" date="2019-04" db="EMBL/GenBank/DDBJ databases">
        <authorList>
            <person name="Feng G."/>
            <person name="Zhu H."/>
        </authorList>
    </citation>
    <scope>NUCLEOTIDE SEQUENCE [LARGE SCALE GENOMIC DNA]</scope>
    <source>
        <strain evidence="2 3">6HR-1</strain>
    </source>
</reference>